<evidence type="ECO:0000259" key="4">
    <source>
        <dbReference type="PROSITE" id="PS50043"/>
    </source>
</evidence>
<dbReference type="Proteomes" id="UP000619479">
    <property type="component" value="Unassembled WGS sequence"/>
</dbReference>
<evidence type="ECO:0000256" key="3">
    <source>
        <dbReference type="ARBA" id="ARBA00023163"/>
    </source>
</evidence>
<dbReference type="SUPFAM" id="SSF46894">
    <property type="entry name" value="C-terminal effector domain of the bipartite response regulators"/>
    <property type="match status" value="1"/>
</dbReference>
<evidence type="ECO:0000256" key="1">
    <source>
        <dbReference type="ARBA" id="ARBA00023015"/>
    </source>
</evidence>
<dbReference type="EMBL" id="BOMH01000085">
    <property type="protein sequence ID" value="GID70854.1"/>
    <property type="molecule type" value="Genomic_DNA"/>
</dbReference>
<keyword evidence="6" id="KW-1185">Reference proteome</keyword>
<gene>
    <name evidence="5" type="ORF">Acy02nite_87350</name>
</gene>
<feature type="domain" description="HTH luxR-type" evidence="4">
    <location>
        <begin position="337"/>
        <end position="402"/>
    </location>
</feature>
<accession>A0A919ISB2</accession>
<dbReference type="AlphaFoldDB" id="A0A919ISB2"/>
<dbReference type="SMART" id="SM00421">
    <property type="entry name" value="HTH_LUXR"/>
    <property type="match status" value="1"/>
</dbReference>
<dbReference type="GO" id="GO:0006355">
    <property type="term" value="P:regulation of DNA-templated transcription"/>
    <property type="evidence" value="ECO:0007669"/>
    <property type="project" value="InterPro"/>
</dbReference>
<dbReference type="Gene3D" id="1.10.10.10">
    <property type="entry name" value="Winged helix-like DNA-binding domain superfamily/Winged helix DNA-binding domain"/>
    <property type="match status" value="1"/>
</dbReference>
<dbReference type="PRINTS" id="PR00038">
    <property type="entry name" value="HTHLUXR"/>
</dbReference>
<dbReference type="InterPro" id="IPR000792">
    <property type="entry name" value="Tscrpt_reg_LuxR_C"/>
</dbReference>
<dbReference type="RefSeq" id="WP_203755235.1">
    <property type="nucleotide sequence ID" value="NZ_BAAAUC010000079.1"/>
</dbReference>
<dbReference type="CDD" id="cd06170">
    <property type="entry name" value="LuxR_C_like"/>
    <property type="match status" value="1"/>
</dbReference>
<dbReference type="PANTHER" id="PTHR44688">
    <property type="entry name" value="DNA-BINDING TRANSCRIPTIONAL ACTIVATOR DEVR_DOSR"/>
    <property type="match status" value="1"/>
</dbReference>
<sequence>MTTLAGRPTAEILEHLSTVARGATGHAAAAAALELAAEVVRDGRRRLLTLAAADAQLAGEPGRAAELLRRADATGEQLCAPLIADAVADARREMACGRFRAAERGLAAIVRRLWETGAIRPLPGVLSMRGWALARAGDLAGAAADAGQALALAPLTGDDQAVSRARHTRALLDVLRGGSGADDVLSPSDPVGVGLALLAGLAQQRPEDRAVAAPAPEFVPDLLECRLIRNRALSTKDLNTLHGMTRSAAAPIAANAWRVLGLTGAQNCFDRATRLHATMDLPFDNARVHLSYGERLRRDGDRRAARNQLRIARDGFQDLAATPWALRAERELSGTAETLSRSGLTPAEFEVARVVATGVSTREAAAQLFLSPKTVEFHLSKVFRKLGVTNRAQLAHVFPVLSHA</sequence>
<dbReference type="PROSITE" id="PS50043">
    <property type="entry name" value="HTH_LUXR_2"/>
    <property type="match status" value="1"/>
</dbReference>
<keyword evidence="3" id="KW-0804">Transcription</keyword>
<dbReference type="Pfam" id="PF00196">
    <property type="entry name" value="GerE"/>
    <property type="match status" value="1"/>
</dbReference>
<comment type="caution">
    <text evidence="5">The sequence shown here is derived from an EMBL/GenBank/DDBJ whole genome shotgun (WGS) entry which is preliminary data.</text>
</comment>
<keyword evidence="1" id="KW-0805">Transcription regulation</keyword>
<dbReference type="GO" id="GO:0003677">
    <property type="term" value="F:DNA binding"/>
    <property type="evidence" value="ECO:0007669"/>
    <property type="project" value="UniProtKB-KW"/>
</dbReference>
<protein>
    <recommendedName>
        <fullName evidence="4">HTH luxR-type domain-containing protein</fullName>
    </recommendedName>
</protein>
<dbReference type="InterPro" id="IPR016032">
    <property type="entry name" value="Sig_transdc_resp-reg_C-effctor"/>
</dbReference>
<reference evidence="5" key="1">
    <citation type="submission" date="2021-01" db="EMBL/GenBank/DDBJ databases">
        <title>Whole genome shotgun sequence of Actinoplanes cyaneus NBRC 14990.</title>
        <authorList>
            <person name="Komaki H."/>
            <person name="Tamura T."/>
        </authorList>
    </citation>
    <scope>NUCLEOTIDE SEQUENCE</scope>
    <source>
        <strain evidence="5">NBRC 14990</strain>
    </source>
</reference>
<evidence type="ECO:0000313" key="5">
    <source>
        <dbReference type="EMBL" id="GID70854.1"/>
    </source>
</evidence>
<dbReference type="InterPro" id="IPR036388">
    <property type="entry name" value="WH-like_DNA-bd_sf"/>
</dbReference>
<proteinExistence type="predicted"/>
<keyword evidence="2" id="KW-0238">DNA-binding</keyword>
<dbReference type="PANTHER" id="PTHR44688:SF16">
    <property type="entry name" value="DNA-BINDING TRANSCRIPTIONAL ACTIVATOR DEVR_DOSR"/>
    <property type="match status" value="1"/>
</dbReference>
<evidence type="ECO:0000256" key="2">
    <source>
        <dbReference type="ARBA" id="ARBA00023125"/>
    </source>
</evidence>
<organism evidence="5 6">
    <name type="scientific">Actinoplanes cyaneus</name>
    <dbReference type="NCBI Taxonomy" id="52696"/>
    <lineage>
        <taxon>Bacteria</taxon>
        <taxon>Bacillati</taxon>
        <taxon>Actinomycetota</taxon>
        <taxon>Actinomycetes</taxon>
        <taxon>Micromonosporales</taxon>
        <taxon>Micromonosporaceae</taxon>
        <taxon>Actinoplanes</taxon>
    </lineage>
</organism>
<evidence type="ECO:0000313" key="6">
    <source>
        <dbReference type="Proteomes" id="UP000619479"/>
    </source>
</evidence>
<name>A0A919ISB2_9ACTN</name>